<comment type="catalytic activity">
    <reaction evidence="5">
        <text>L-glutaminyl-[peptide chain release factor] + S-adenosyl-L-methionine = N(5)-methyl-L-glutaminyl-[peptide chain release factor] + S-adenosyl-L-homocysteine + H(+)</text>
        <dbReference type="Rhea" id="RHEA:42896"/>
        <dbReference type="Rhea" id="RHEA-COMP:10271"/>
        <dbReference type="Rhea" id="RHEA-COMP:10272"/>
        <dbReference type="ChEBI" id="CHEBI:15378"/>
        <dbReference type="ChEBI" id="CHEBI:30011"/>
        <dbReference type="ChEBI" id="CHEBI:57856"/>
        <dbReference type="ChEBI" id="CHEBI:59789"/>
        <dbReference type="ChEBI" id="CHEBI:61891"/>
        <dbReference type="EC" id="2.1.1.297"/>
    </reaction>
</comment>
<dbReference type="InterPro" id="IPR019874">
    <property type="entry name" value="RF_methyltr_PrmC"/>
</dbReference>
<evidence type="ECO:0000313" key="6">
    <source>
        <dbReference type="EMBL" id="UNO49493.1"/>
    </source>
</evidence>
<dbReference type="SUPFAM" id="SSF53335">
    <property type="entry name" value="S-adenosyl-L-methionine-dependent methyltransferases"/>
    <property type="match status" value="1"/>
</dbReference>
<keyword evidence="7" id="KW-1185">Reference proteome</keyword>
<dbReference type="EMBL" id="CP080467">
    <property type="protein sequence ID" value="UNO49493.1"/>
    <property type="molecule type" value="Genomic_DNA"/>
</dbReference>
<dbReference type="InterPro" id="IPR007848">
    <property type="entry name" value="Small_mtfrase_dom"/>
</dbReference>
<dbReference type="Gene3D" id="3.40.50.150">
    <property type="entry name" value="Vaccinia Virus protein VP39"/>
    <property type="match status" value="1"/>
</dbReference>
<evidence type="ECO:0000256" key="3">
    <source>
        <dbReference type="ARBA" id="ARBA00022679"/>
    </source>
</evidence>
<gene>
    <name evidence="6" type="primary">prmC</name>
    <name evidence="6" type="ORF">K1I37_02770</name>
</gene>
<dbReference type="AlphaFoldDB" id="T0BXK5"/>
<reference evidence="7" key="1">
    <citation type="journal article" date="2022" name="G3 (Bethesda)">
        <title>Unveiling the complete genome sequence of Alicyclobacillus acidoterrestris DSM 3922T, a taint-producing strain.</title>
        <authorList>
            <person name="Leonardo I.C."/>
            <person name="Barreto Crespo M.T."/>
            <person name="Gaspar F.B."/>
        </authorList>
    </citation>
    <scope>NUCLEOTIDE SEQUENCE [LARGE SCALE GENOMIC DNA]</scope>
    <source>
        <strain evidence="7">DSM 3922</strain>
    </source>
</reference>
<keyword evidence="2 6" id="KW-0489">Methyltransferase</keyword>
<evidence type="ECO:0000256" key="2">
    <source>
        <dbReference type="ARBA" id="ARBA00022603"/>
    </source>
</evidence>
<dbReference type="OrthoDB" id="9800643at2"/>
<dbReference type="NCBIfam" id="TIGR03534">
    <property type="entry name" value="RF_mod_PrmC"/>
    <property type="match status" value="1"/>
</dbReference>
<proteinExistence type="predicted"/>
<keyword evidence="3 6" id="KW-0808">Transferase</keyword>
<dbReference type="CDD" id="cd02440">
    <property type="entry name" value="AdoMet_MTases"/>
    <property type="match status" value="1"/>
</dbReference>
<dbReference type="NCBIfam" id="TIGR00536">
    <property type="entry name" value="hemK_fam"/>
    <property type="match status" value="1"/>
</dbReference>
<dbReference type="InterPro" id="IPR040758">
    <property type="entry name" value="PrmC_N"/>
</dbReference>
<keyword evidence="4" id="KW-0949">S-adenosyl-L-methionine</keyword>
<dbReference type="GO" id="GO:0032259">
    <property type="term" value="P:methylation"/>
    <property type="evidence" value="ECO:0007669"/>
    <property type="project" value="UniProtKB-KW"/>
</dbReference>
<evidence type="ECO:0000313" key="7">
    <source>
        <dbReference type="Proteomes" id="UP000829401"/>
    </source>
</evidence>
<dbReference type="PANTHER" id="PTHR18895:SF74">
    <property type="entry name" value="MTRF1L RELEASE FACTOR GLUTAMINE METHYLTRANSFERASE"/>
    <property type="match status" value="1"/>
</dbReference>
<dbReference type="Pfam" id="PF17827">
    <property type="entry name" value="PrmC_N"/>
    <property type="match status" value="1"/>
</dbReference>
<dbReference type="InterPro" id="IPR004556">
    <property type="entry name" value="HemK-like"/>
</dbReference>
<sequence>MELSITFAQLVKQVAQRLGTSAAYRDWPADELAHQTRTEAEQLVCAAMDWTKLALLQHLPETVPNSVIDVVDGLVRRRIDGEPLAYILGYTYFYGRVFRARPGALIPRPDTETLVETVLNWIQSQTDSDASALTSPIRVVEIGPGTGCISITLQLECPASVVTAVDISADAVNLTRENCSRLNAAVDVVQGDGFAYIQQQGQAGYAFDVIVSNPPYIPRGEIDELETSVRLYEPHLALDGGADGLDFYRRFAALPPTLLGRAGAPAGLFLEVGMGQAEAVAELFRAHSAWQSFTVSLHRDVRGVHRVVAVTRGGDRFGWVD</sequence>
<organism evidence="6 7">
    <name type="scientific">Alicyclobacillus acidoterrestris (strain ATCC 49025 / DSM 3922 / CIP 106132 / NCIMB 13137 / GD3B)</name>
    <dbReference type="NCBI Taxonomy" id="1356854"/>
    <lineage>
        <taxon>Bacteria</taxon>
        <taxon>Bacillati</taxon>
        <taxon>Bacillota</taxon>
        <taxon>Bacilli</taxon>
        <taxon>Bacillales</taxon>
        <taxon>Alicyclobacillaceae</taxon>
        <taxon>Alicyclobacillus</taxon>
    </lineage>
</organism>
<accession>A0A9E7CWE5</accession>
<dbReference type="STRING" id="1356854.N007_08735"/>
<dbReference type="EC" id="2.1.1.297" evidence="1"/>
<dbReference type="InterPro" id="IPR002052">
    <property type="entry name" value="DNA_methylase_N6_adenine_CS"/>
</dbReference>
<dbReference type="Pfam" id="PF05175">
    <property type="entry name" value="MTS"/>
    <property type="match status" value="1"/>
</dbReference>
<accession>T0BXK5</accession>
<evidence type="ECO:0000256" key="1">
    <source>
        <dbReference type="ARBA" id="ARBA00012771"/>
    </source>
</evidence>
<dbReference type="InterPro" id="IPR050320">
    <property type="entry name" value="N5-glutamine_MTase"/>
</dbReference>
<dbReference type="PANTHER" id="PTHR18895">
    <property type="entry name" value="HEMK METHYLTRANSFERASE"/>
    <property type="match status" value="1"/>
</dbReference>
<evidence type="ECO:0000256" key="4">
    <source>
        <dbReference type="ARBA" id="ARBA00022691"/>
    </source>
</evidence>
<dbReference type="eggNOG" id="COG2890">
    <property type="taxonomic scope" value="Bacteria"/>
</dbReference>
<dbReference type="Proteomes" id="UP000829401">
    <property type="component" value="Chromosome"/>
</dbReference>
<dbReference type="GO" id="GO:0102559">
    <property type="term" value="F:peptide chain release factor N(5)-glutamine methyltransferase activity"/>
    <property type="evidence" value="ECO:0007669"/>
    <property type="project" value="UniProtKB-EC"/>
</dbReference>
<dbReference type="RefSeq" id="WP_021296808.1">
    <property type="nucleotide sequence ID" value="NZ_AURB01000136.1"/>
</dbReference>
<dbReference type="InterPro" id="IPR029063">
    <property type="entry name" value="SAM-dependent_MTases_sf"/>
</dbReference>
<name>T0BXK5_ALIAG</name>
<protein>
    <recommendedName>
        <fullName evidence="1">peptide chain release factor N(5)-glutamine methyltransferase</fullName>
        <ecNumber evidence="1">2.1.1.297</ecNumber>
    </recommendedName>
</protein>
<dbReference type="KEGG" id="aaco:K1I37_02770"/>
<dbReference type="GO" id="GO:0003676">
    <property type="term" value="F:nucleic acid binding"/>
    <property type="evidence" value="ECO:0007669"/>
    <property type="project" value="InterPro"/>
</dbReference>
<dbReference type="PROSITE" id="PS00092">
    <property type="entry name" value="N6_MTASE"/>
    <property type="match status" value="1"/>
</dbReference>
<dbReference type="Gene3D" id="1.10.8.10">
    <property type="entry name" value="DNA helicase RuvA subunit, C-terminal domain"/>
    <property type="match status" value="1"/>
</dbReference>
<evidence type="ECO:0000256" key="5">
    <source>
        <dbReference type="ARBA" id="ARBA00048391"/>
    </source>
</evidence>